<feature type="transmembrane region" description="Helical" evidence="9">
    <location>
        <begin position="234"/>
        <end position="259"/>
    </location>
</feature>
<dbReference type="PROSITE" id="PS50262">
    <property type="entry name" value="G_PROTEIN_RECEP_F1_2"/>
    <property type="match status" value="1"/>
</dbReference>
<evidence type="ECO:0000256" key="7">
    <source>
        <dbReference type="ARBA" id="ARBA00023224"/>
    </source>
</evidence>
<gene>
    <name evidence="11" type="ORF">ACEWY4_006232</name>
</gene>
<evidence type="ECO:0000256" key="1">
    <source>
        <dbReference type="ARBA" id="ARBA00004370"/>
    </source>
</evidence>
<dbReference type="PROSITE" id="PS00237">
    <property type="entry name" value="G_PROTEIN_RECEP_F1_1"/>
    <property type="match status" value="1"/>
</dbReference>
<dbReference type="GO" id="GO:0016020">
    <property type="term" value="C:membrane"/>
    <property type="evidence" value="ECO:0007669"/>
    <property type="project" value="UniProtKB-SubCell"/>
</dbReference>
<feature type="transmembrane region" description="Helical" evidence="9">
    <location>
        <begin position="68"/>
        <end position="89"/>
    </location>
</feature>
<feature type="transmembrane region" description="Helical" evidence="9">
    <location>
        <begin position="33"/>
        <end position="56"/>
    </location>
</feature>
<dbReference type="PANTHER" id="PTHR10489">
    <property type="entry name" value="CELL ADHESION MOLECULE"/>
    <property type="match status" value="1"/>
</dbReference>
<dbReference type="PANTHER" id="PTHR10489:SF730">
    <property type="entry name" value="CHEMOKINE XC RECEPTOR 1"/>
    <property type="match status" value="1"/>
</dbReference>
<keyword evidence="2 8" id="KW-0812">Transmembrane</keyword>
<evidence type="ECO:0000256" key="5">
    <source>
        <dbReference type="ARBA" id="ARBA00023136"/>
    </source>
</evidence>
<reference evidence="11 12" key="1">
    <citation type="submission" date="2024-09" db="EMBL/GenBank/DDBJ databases">
        <title>A chromosome-level genome assembly of Gray's grenadier anchovy, Coilia grayii.</title>
        <authorList>
            <person name="Fu Z."/>
        </authorList>
    </citation>
    <scope>NUCLEOTIDE SEQUENCE [LARGE SCALE GENOMIC DNA]</scope>
    <source>
        <strain evidence="11">G4</strain>
        <tissue evidence="11">Muscle</tissue>
    </source>
</reference>
<dbReference type="InterPro" id="IPR017452">
    <property type="entry name" value="GPCR_Rhodpsn_7TM"/>
</dbReference>
<accession>A0ABD1KD60</accession>
<feature type="transmembrane region" description="Helical" evidence="9">
    <location>
        <begin position="146"/>
        <end position="164"/>
    </location>
</feature>
<feature type="domain" description="G-protein coupled receptors family 1 profile" evidence="10">
    <location>
        <begin position="48"/>
        <end position="294"/>
    </location>
</feature>
<name>A0ABD1KD60_9TELE</name>
<evidence type="ECO:0000256" key="8">
    <source>
        <dbReference type="RuleBase" id="RU000688"/>
    </source>
</evidence>
<evidence type="ECO:0000256" key="3">
    <source>
        <dbReference type="ARBA" id="ARBA00022989"/>
    </source>
</evidence>
<protein>
    <recommendedName>
        <fullName evidence="10">G-protein coupled receptors family 1 profile domain-containing protein</fullName>
    </recommendedName>
</protein>
<evidence type="ECO:0000313" key="12">
    <source>
        <dbReference type="Proteomes" id="UP001591681"/>
    </source>
</evidence>
<keyword evidence="5 9" id="KW-0472">Membrane</keyword>
<dbReference type="Pfam" id="PF00001">
    <property type="entry name" value="7tm_1"/>
    <property type="match status" value="1"/>
</dbReference>
<evidence type="ECO:0000259" key="10">
    <source>
        <dbReference type="PROSITE" id="PS50262"/>
    </source>
</evidence>
<feature type="transmembrane region" description="Helical" evidence="9">
    <location>
        <begin position="104"/>
        <end position="125"/>
    </location>
</feature>
<dbReference type="AlphaFoldDB" id="A0ABD1KD60"/>
<dbReference type="EMBL" id="JBHFQA010000006">
    <property type="protein sequence ID" value="KAL2097025.1"/>
    <property type="molecule type" value="Genomic_DNA"/>
</dbReference>
<feature type="transmembrane region" description="Helical" evidence="9">
    <location>
        <begin position="271"/>
        <end position="293"/>
    </location>
</feature>
<keyword evidence="4 8" id="KW-0297">G-protein coupled receptor</keyword>
<dbReference type="Gene3D" id="1.20.1070.10">
    <property type="entry name" value="Rhodopsin 7-helix transmembrane proteins"/>
    <property type="match status" value="1"/>
</dbReference>
<dbReference type="Proteomes" id="UP001591681">
    <property type="component" value="Unassembled WGS sequence"/>
</dbReference>
<feature type="transmembrane region" description="Helical" evidence="9">
    <location>
        <begin position="195"/>
        <end position="222"/>
    </location>
</feature>
<dbReference type="PRINTS" id="PR00237">
    <property type="entry name" value="GPCRRHODOPSN"/>
</dbReference>
<keyword evidence="3 9" id="KW-1133">Transmembrane helix</keyword>
<comment type="subcellular location">
    <subcellularLocation>
        <location evidence="1">Membrane</location>
    </subcellularLocation>
</comment>
<comment type="similarity">
    <text evidence="8">Belongs to the G-protein coupled receptor 1 family.</text>
</comment>
<dbReference type="SUPFAM" id="SSF81321">
    <property type="entry name" value="Family A G protein-coupled receptor-like"/>
    <property type="match status" value="1"/>
</dbReference>
<organism evidence="11 12">
    <name type="scientific">Coilia grayii</name>
    <name type="common">Gray's grenadier anchovy</name>
    <dbReference type="NCBI Taxonomy" id="363190"/>
    <lineage>
        <taxon>Eukaryota</taxon>
        <taxon>Metazoa</taxon>
        <taxon>Chordata</taxon>
        <taxon>Craniata</taxon>
        <taxon>Vertebrata</taxon>
        <taxon>Euteleostomi</taxon>
        <taxon>Actinopterygii</taxon>
        <taxon>Neopterygii</taxon>
        <taxon>Teleostei</taxon>
        <taxon>Clupei</taxon>
        <taxon>Clupeiformes</taxon>
        <taxon>Clupeoidei</taxon>
        <taxon>Engraulidae</taxon>
        <taxon>Coilinae</taxon>
        <taxon>Coilia</taxon>
    </lineage>
</organism>
<keyword evidence="7 8" id="KW-0807">Transducer</keyword>
<keyword evidence="12" id="KW-1185">Reference proteome</keyword>
<evidence type="ECO:0000256" key="2">
    <source>
        <dbReference type="ARBA" id="ARBA00022692"/>
    </source>
</evidence>
<evidence type="ECO:0000313" key="11">
    <source>
        <dbReference type="EMBL" id="KAL2097025.1"/>
    </source>
</evidence>
<dbReference type="InterPro" id="IPR050119">
    <property type="entry name" value="CCR1-9-like"/>
</dbReference>
<dbReference type="GO" id="GO:0004930">
    <property type="term" value="F:G protein-coupled receptor activity"/>
    <property type="evidence" value="ECO:0007669"/>
    <property type="project" value="UniProtKB-KW"/>
</dbReference>
<evidence type="ECO:0000256" key="6">
    <source>
        <dbReference type="ARBA" id="ARBA00023170"/>
    </source>
</evidence>
<sequence length="353" mass="39721">MTGNTSFSLINTTTGDDGDVPIELCSLNDYSQLMATCYLASFALSLIGNSLLVCALVRFEDSQSASRLFFLCLASFDLLFTFTLPFWAVDFLHHWVFGETACRILIGAFHTGQFGSLLLLTAMTLDRFCTVVLNGRHLAKPGRRLLCARVACVATWVISISASLRDAINSETGKREDKTYCNYGEVGEVEAKVTFYIQAVLFFILPLVVIVLCYSCILRTVLSVPHMRGRQRTVGLLFCIVVAFFVCFGPYNIVLYLLMVLDLSNCDTEKLVYFAYEISRILAYCHCFVNPVLHMLRPRFRSLLYQVVCCMKLTSHPISQPHINHDAIEMHNGYKTTLSVEMTLEQSESTNVF</sequence>
<comment type="caution">
    <text evidence="11">The sequence shown here is derived from an EMBL/GenBank/DDBJ whole genome shotgun (WGS) entry which is preliminary data.</text>
</comment>
<proteinExistence type="inferred from homology"/>
<evidence type="ECO:0000256" key="4">
    <source>
        <dbReference type="ARBA" id="ARBA00023040"/>
    </source>
</evidence>
<evidence type="ECO:0000256" key="9">
    <source>
        <dbReference type="SAM" id="Phobius"/>
    </source>
</evidence>
<keyword evidence="6 8" id="KW-0675">Receptor</keyword>
<dbReference type="InterPro" id="IPR000276">
    <property type="entry name" value="GPCR_Rhodpsn"/>
</dbReference>